<dbReference type="EMBL" id="CP013659">
    <property type="protein sequence ID" value="ALS75760.1"/>
    <property type="molecule type" value="Genomic_DNA"/>
</dbReference>
<reference evidence="7" key="1">
    <citation type="submission" date="2016-01" db="EMBL/GenBank/DDBJ databases">
        <title>Complete genome of Planococcus rifietoensis type strain M8.</title>
        <authorList>
            <person name="See-Too W.S."/>
        </authorList>
    </citation>
    <scope>NUCLEOTIDE SEQUENCE [LARGE SCALE GENOMIC DNA]</scope>
    <source>
        <strain evidence="7">M8</strain>
    </source>
</reference>
<evidence type="ECO:0000256" key="3">
    <source>
        <dbReference type="ARBA" id="ARBA00022962"/>
    </source>
</evidence>
<dbReference type="NCBIfam" id="TIGR00313">
    <property type="entry name" value="cobQ"/>
    <property type="match status" value="1"/>
</dbReference>
<sequence>MPAVSIMIQGTASDVGKSLICTALCRIFSDDGFRVAPFKSQNMALNSFVTEAAGEIGRAQGVQAEAARIPATFDMNPILLKPKQDMVSEVIVHGRHFMDMNAKTYRDDFLQQVMPAVEQSMRRLQQDFDVLVLEGAGSPAEINLKDKDIANMRMAHLADAAVILVVDIDKGGAFAAIVGTLALLDESERIRVKGIIINKFRGMRELLDDGIDWLEKETGIPVLGVLPYLDVQIDAEDSLALSSLRFKKPKPGEFAVDIAVIRLPRISNFTDIDPFFDEPETGVRLIGKVEELGTPDLLIIPGTKNTLADAAWLKDMGFDAAIQQLRQHGTKIFGVCGGFQLLGESLTDNEAVDGEGGAASGLSLLPVDTVFVGDKKTVLMTGRQVKDGQMLTGYEIHLGRSTIRGEATPFMQLSDGRMDGAVSADGSVAGTYLHGIFHNRNFTRELVNELRVKKGLEPLEDNVKPDAQRREEAYDFLAEQVRSHMNIEAVYQLLGLSADAAHKSKV</sequence>
<gene>
    <name evidence="4" type="primary">cobQ</name>
    <name evidence="7" type="ORF">AUC31_11370</name>
</gene>
<evidence type="ECO:0000256" key="1">
    <source>
        <dbReference type="ARBA" id="ARBA00004953"/>
    </source>
</evidence>
<feature type="active site" description="Nucleophile" evidence="4">
    <location>
        <position position="336"/>
    </location>
</feature>
<dbReference type="PANTHER" id="PTHR21343">
    <property type="entry name" value="DETHIOBIOTIN SYNTHETASE"/>
    <property type="match status" value="1"/>
</dbReference>
<dbReference type="NCBIfam" id="NF001989">
    <property type="entry name" value="PRK00784.1"/>
    <property type="match status" value="1"/>
</dbReference>
<dbReference type="InterPro" id="IPR029062">
    <property type="entry name" value="Class_I_gatase-like"/>
</dbReference>
<dbReference type="KEGG" id="prt:AUC31_11370"/>
<dbReference type="Gene3D" id="3.40.50.300">
    <property type="entry name" value="P-loop containing nucleotide triphosphate hydrolases"/>
    <property type="match status" value="1"/>
</dbReference>
<comment type="similarity">
    <text evidence="4">Belongs to the CobB/CobQ family. CobQ subfamily.</text>
</comment>
<dbReference type="InterPro" id="IPR047045">
    <property type="entry name" value="CobQ_N"/>
</dbReference>
<dbReference type="HAMAP" id="MF_00028">
    <property type="entry name" value="CobQ"/>
    <property type="match status" value="1"/>
</dbReference>
<dbReference type="GO" id="GO:0015420">
    <property type="term" value="F:ABC-type vitamin B12 transporter activity"/>
    <property type="evidence" value="ECO:0007669"/>
    <property type="project" value="UniProtKB-UniRule"/>
</dbReference>
<dbReference type="Gene3D" id="3.40.50.880">
    <property type="match status" value="1"/>
</dbReference>
<dbReference type="CDD" id="cd05389">
    <property type="entry name" value="CobQ_N"/>
    <property type="match status" value="1"/>
</dbReference>
<dbReference type="GO" id="GO:0003824">
    <property type="term" value="F:catalytic activity"/>
    <property type="evidence" value="ECO:0007669"/>
    <property type="project" value="InterPro"/>
</dbReference>
<dbReference type="OrthoDB" id="9808302at2"/>
<evidence type="ECO:0000313" key="8">
    <source>
        <dbReference type="Proteomes" id="UP000067683"/>
    </source>
</evidence>
<dbReference type="GO" id="GO:0009236">
    <property type="term" value="P:cobalamin biosynthetic process"/>
    <property type="evidence" value="ECO:0007669"/>
    <property type="project" value="UniProtKB-UniRule"/>
</dbReference>
<feature type="domain" description="CobB/CobQ-like glutamine amidotransferase" evidence="6">
    <location>
        <begin position="257"/>
        <end position="442"/>
    </location>
</feature>
<dbReference type="InterPro" id="IPR002586">
    <property type="entry name" value="CobQ/CobB/MinD/ParA_Nub-bd_dom"/>
</dbReference>
<dbReference type="InterPro" id="IPR033949">
    <property type="entry name" value="CobQ_GATase1"/>
</dbReference>
<dbReference type="CDD" id="cd01750">
    <property type="entry name" value="GATase1_CobQ"/>
    <property type="match status" value="1"/>
</dbReference>
<dbReference type="UniPathway" id="UPA00148"/>
<feature type="active site" evidence="4">
    <location>
        <position position="434"/>
    </location>
</feature>
<comment type="pathway">
    <text evidence="1 4">Cofactor biosynthesis; adenosylcobalamin biosynthesis.</text>
</comment>
<evidence type="ECO:0000259" key="5">
    <source>
        <dbReference type="Pfam" id="PF01656"/>
    </source>
</evidence>
<evidence type="ECO:0000259" key="6">
    <source>
        <dbReference type="Pfam" id="PF07685"/>
    </source>
</evidence>
<organism evidence="7 8">
    <name type="scientific">Planococcus rifietoensis</name>
    <dbReference type="NCBI Taxonomy" id="200991"/>
    <lineage>
        <taxon>Bacteria</taxon>
        <taxon>Bacillati</taxon>
        <taxon>Bacillota</taxon>
        <taxon>Bacilli</taxon>
        <taxon>Bacillales</taxon>
        <taxon>Caryophanaceae</taxon>
        <taxon>Planococcus</taxon>
    </lineage>
</organism>
<dbReference type="InterPro" id="IPR011698">
    <property type="entry name" value="GATase_3"/>
</dbReference>
<dbReference type="STRING" id="200991.AUC31_11370"/>
<dbReference type="PROSITE" id="PS51274">
    <property type="entry name" value="GATASE_COBBQ"/>
    <property type="match status" value="1"/>
</dbReference>
<dbReference type="SUPFAM" id="SSF52317">
    <property type="entry name" value="Class I glutamine amidotransferase-like"/>
    <property type="match status" value="1"/>
</dbReference>
<name>A0A0U2XHY2_9BACL</name>
<proteinExistence type="inferred from homology"/>
<keyword evidence="3 4" id="KW-0315">Glutamine amidotransferase</keyword>
<evidence type="ECO:0000313" key="7">
    <source>
        <dbReference type="EMBL" id="ALS75760.1"/>
    </source>
</evidence>
<dbReference type="Proteomes" id="UP000067683">
    <property type="component" value="Chromosome"/>
</dbReference>
<dbReference type="RefSeq" id="WP_058382463.1">
    <property type="nucleotide sequence ID" value="NZ_CP013659.2"/>
</dbReference>
<dbReference type="PANTHER" id="PTHR21343:SF1">
    <property type="entry name" value="COBYRIC ACID SYNTHASE"/>
    <property type="match status" value="1"/>
</dbReference>
<dbReference type="SUPFAM" id="SSF52540">
    <property type="entry name" value="P-loop containing nucleoside triphosphate hydrolases"/>
    <property type="match status" value="1"/>
</dbReference>
<keyword evidence="8" id="KW-1185">Reference proteome</keyword>
<dbReference type="InterPro" id="IPR004459">
    <property type="entry name" value="CobQ_synth"/>
</dbReference>
<evidence type="ECO:0000256" key="4">
    <source>
        <dbReference type="HAMAP-Rule" id="MF_00028"/>
    </source>
</evidence>
<dbReference type="Pfam" id="PF01656">
    <property type="entry name" value="CbiA"/>
    <property type="match status" value="1"/>
</dbReference>
<comment type="function">
    <text evidence="4">Catalyzes amidations at positions B, D, E, and G on adenosylcobyrinic A,C-diamide. NH(2) groups are provided by glutamine, and one molecule of ATP is hydrogenolyzed for each amidation.</text>
</comment>
<evidence type="ECO:0000256" key="2">
    <source>
        <dbReference type="ARBA" id="ARBA00022573"/>
    </source>
</evidence>
<dbReference type="AlphaFoldDB" id="A0A0U2XHY2"/>
<dbReference type="Pfam" id="PF07685">
    <property type="entry name" value="GATase_3"/>
    <property type="match status" value="1"/>
</dbReference>
<accession>A0A0U2XHY2</accession>
<protein>
    <recommendedName>
        <fullName evidence="4">Cobyric acid synthase</fullName>
    </recommendedName>
</protein>
<feature type="domain" description="CobQ/CobB/MinD/ParA nucleotide binding" evidence="5">
    <location>
        <begin position="6"/>
        <end position="230"/>
    </location>
</feature>
<dbReference type="InterPro" id="IPR027417">
    <property type="entry name" value="P-loop_NTPase"/>
</dbReference>
<keyword evidence="2 4" id="KW-0169">Cobalamin biosynthesis</keyword>